<dbReference type="InterPro" id="IPR016155">
    <property type="entry name" value="Mopterin_synth/thiamin_S_b"/>
</dbReference>
<proteinExistence type="predicted"/>
<dbReference type="RefSeq" id="WP_133608406.1">
    <property type="nucleotide sequence ID" value="NZ_SNXW01000004.1"/>
</dbReference>
<gene>
    <name evidence="1" type="ORF">EV672_10487</name>
</gene>
<accession>A0A4R6RC94</accession>
<dbReference type="NCBIfam" id="TIGR01682">
    <property type="entry name" value="moaD"/>
    <property type="match status" value="1"/>
</dbReference>
<dbReference type="Pfam" id="PF02597">
    <property type="entry name" value="ThiS"/>
    <property type="match status" value="1"/>
</dbReference>
<dbReference type="EMBL" id="SNXW01000004">
    <property type="protein sequence ID" value="TDP83709.1"/>
    <property type="molecule type" value="Genomic_DNA"/>
</dbReference>
<protein>
    <submittedName>
        <fullName evidence="1">Molybdopterin synthase subunit MoaD</fullName>
    </submittedName>
</protein>
<evidence type="ECO:0000313" key="1">
    <source>
        <dbReference type="EMBL" id="TDP83709.1"/>
    </source>
</evidence>
<dbReference type="AlphaFoldDB" id="A0A4R6RC94"/>
<dbReference type="SUPFAM" id="SSF54285">
    <property type="entry name" value="MoaD/ThiS"/>
    <property type="match status" value="1"/>
</dbReference>
<dbReference type="OrthoDB" id="9801945at2"/>
<dbReference type="CDD" id="cd00754">
    <property type="entry name" value="Ubl_MoaD"/>
    <property type="match status" value="1"/>
</dbReference>
<sequence length="85" mass="9162">MPLTIRYFAAIRERLGAQETVSLADTPARTVGDLHAWLLTRSPQHAEALDPDRGLRTACNQALCDADQALAEGDEIAFFPPVTGG</sequence>
<comment type="caution">
    <text evidence="1">The sequence shown here is derived from an EMBL/GenBank/DDBJ whole genome shotgun (WGS) entry which is preliminary data.</text>
</comment>
<reference evidence="1 2" key="1">
    <citation type="submission" date="2019-03" db="EMBL/GenBank/DDBJ databases">
        <title>Genomic Encyclopedia of Type Strains, Phase IV (KMG-IV): sequencing the most valuable type-strain genomes for metagenomic binning, comparative biology and taxonomic classification.</title>
        <authorList>
            <person name="Goeker M."/>
        </authorList>
    </citation>
    <scope>NUCLEOTIDE SEQUENCE [LARGE SCALE GENOMIC DNA]</scope>
    <source>
        <strain evidence="1 2">DSM 11901</strain>
    </source>
</reference>
<name>A0A4R6RC94_9BURK</name>
<dbReference type="InterPro" id="IPR012675">
    <property type="entry name" value="Beta-grasp_dom_sf"/>
</dbReference>
<dbReference type="Gene3D" id="3.10.20.30">
    <property type="match status" value="1"/>
</dbReference>
<keyword evidence="2" id="KW-1185">Reference proteome</keyword>
<evidence type="ECO:0000313" key="2">
    <source>
        <dbReference type="Proteomes" id="UP000294593"/>
    </source>
</evidence>
<dbReference type="Proteomes" id="UP000294593">
    <property type="component" value="Unassembled WGS sequence"/>
</dbReference>
<organism evidence="1 2">
    <name type="scientific">Aquabacterium commune</name>
    <dbReference type="NCBI Taxonomy" id="70586"/>
    <lineage>
        <taxon>Bacteria</taxon>
        <taxon>Pseudomonadati</taxon>
        <taxon>Pseudomonadota</taxon>
        <taxon>Betaproteobacteria</taxon>
        <taxon>Burkholderiales</taxon>
        <taxon>Aquabacterium</taxon>
    </lineage>
</organism>
<dbReference type="InterPro" id="IPR003749">
    <property type="entry name" value="ThiS/MoaD-like"/>
</dbReference>